<dbReference type="InterPro" id="IPR036188">
    <property type="entry name" value="FAD/NAD-bd_sf"/>
</dbReference>
<dbReference type="PANTHER" id="PTHR38663:SF1">
    <property type="entry name" value="L-ORNITHINE N(5)-MONOOXYGENASE"/>
    <property type="match status" value="1"/>
</dbReference>
<dbReference type="Proteomes" id="UP001290101">
    <property type="component" value="Unassembled WGS sequence"/>
</dbReference>
<dbReference type="RefSeq" id="WP_322440048.1">
    <property type="nucleotide sequence ID" value="NZ_JAXOTQ010000010.1"/>
</dbReference>
<keyword evidence="2" id="KW-1185">Reference proteome</keyword>
<sequence>MTVFLPPPEFLDSPRGRRFGAPPQRYRTDALPSTASVVIVGGGLAAIGLAGTFWHAGIRDFVIVDRSSRLGGQFLDRADTLGQRVLRSPYDHHPGAEGYRDCELLDFARLRWSLLTEGERLQVRLAQAGHRSVVPMDVFEAYCDHVVALHGLAYRAWQGDVRQIDPNDDEVLVRTSLGDIRAENVVLCTGEESVTAPADWWPGDTPPEGVGYWSEPVGVADGPTVVVGAGLSAAHVVSKALAAGGQVHWVIREVAERYQCADVNASFFRAEGRSRFHGTTWQDRLQMMGQHRRASVMFEFRPALTAAEERGSLVVHRGTGVTAVHGRTDGGPAAVDLSDGTSVSGHQVVLALGTRPLIGAELLPADVVCARDGWPDLDEVSLAYRAAPRVHALGAAACMVLGPAARNIDGHRVGTSRIVTSILWQLETSPRRTEVTHV</sequence>
<name>A0ABU5JAY5_9ACTN</name>
<gene>
    <name evidence="1" type="ORF">U2F25_09820</name>
</gene>
<reference evidence="1 2" key="1">
    <citation type="submission" date="2023-12" db="EMBL/GenBank/DDBJ databases">
        <title>Micromonospora sp. nov., isolated from Atacama Desert.</title>
        <authorList>
            <person name="Carro L."/>
            <person name="Golinska P."/>
            <person name="Klenk H.-P."/>
            <person name="Goodfellow M."/>
        </authorList>
    </citation>
    <scope>NUCLEOTIDE SEQUENCE [LARGE SCALE GENOMIC DNA]</scope>
    <source>
        <strain evidence="1 2">4G53</strain>
    </source>
</reference>
<proteinExistence type="predicted"/>
<evidence type="ECO:0000313" key="1">
    <source>
        <dbReference type="EMBL" id="MDZ5489757.1"/>
    </source>
</evidence>
<comment type="caution">
    <text evidence="1">The sequence shown here is derived from an EMBL/GenBank/DDBJ whole genome shotgun (WGS) entry which is preliminary data.</text>
</comment>
<evidence type="ECO:0000313" key="2">
    <source>
        <dbReference type="Proteomes" id="UP001290101"/>
    </source>
</evidence>
<dbReference type="EMBL" id="JAXOTQ010000010">
    <property type="protein sequence ID" value="MDZ5489757.1"/>
    <property type="molecule type" value="Genomic_DNA"/>
</dbReference>
<dbReference type="SUPFAM" id="SSF51905">
    <property type="entry name" value="FAD/NAD(P)-binding domain"/>
    <property type="match status" value="1"/>
</dbReference>
<dbReference type="PANTHER" id="PTHR38663">
    <property type="match status" value="1"/>
</dbReference>
<protein>
    <submittedName>
        <fullName evidence="1">Uncharacterized protein</fullName>
    </submittedName>
</protein>
<dbReference type="Gene3D" id="3.50.50.60">
    <property type="entry name" value="FAD/NAD(P)-binding domain"/>
    <property type="match status" value="2"/>
</dbReference>
<accession>A0ABU5JAY5</accession>
<organism evidence="1 2">
    <name type="scientific">Micromonospora sicca</name>
    <dbReference type="NCBI Taxonomy" id="2202420"/>
    <lineage>
        <taxon>Bacteria</taxon>
        <taxon>Bacillati</taxon>
        <taxon>Actinomycetota</taxon>
        <taxon>Actinomycetes</taxon>
        <taxon>Micromonosporales</taxon>
        <taxon>Micromonosporaceae</taxon>
        <taxon>Micromonospora</taxon>
    </lineage>
</organism>